<comment type="caution">
    <text evidence="1">The sequence shown here is derived from an EMBL/GenBank/DDBJ whole genome shotgun (WGS) entry which is preliminary data.</text>
</comment>
<accession>A0AAD8ETZ2</accession>
<dbReference type="EMBL" id="JASPKZ010000007">
    <property type="protein sequence ID" value="KAJ9601602.1"/>
    <property type="molecule type" value="Genomic_DNA"/>
</dbReference>
<name>A0AAD8ETZ2_DIPPU</name>
<organism evidence="1 2">
    <name type="scientific">Diploptera punctata</name>
    <name type="common">Pacific beetle cockroach</name>
    <dbReference type="NCBI Taxonomy" id="6984"/>
    <lineage>
        <taxon>Eukaryota</taxon>
        <taxon>Metazoa</taxon>
        <taxon>Ecdysozoa</taxon>
        <taxon>Arthropoda</taxon>
        <taxon>Hexapoda</taxon>
        <taxon>Insecta</taxon>
        <taxon>Pterygota</taxon>
        <taxon>Neoptera</taxon>
        <taxon>Polyneoptera</taxon>
        <taxon>Dictyoptera</taxon>
        <taxon>Blattodea</taxon>
        <taxon>Blaberoidea</taxon>
        <taxon>Blaberidae</taxon>
        <taxon>Diplopterinae</taxon>
        <taxon>Diploptera</taxon>
    </lineage>
</organism>
<proteinExistence type="predicted"/>
<gene>
    <name evidence="1" type="ORF">L9F63_000210</name>
</gene>
<keyword evidence="2" id="KW-1185">Reference proteome</keyword>
<evidence type="ECO:0000313" key="1">
    <source>
        <dbReference type="EMBL" id="KAJ9601602.1"/>
    </source>
</evidence>
<reference evidence="1" key="1">
    <citation type="journal article" date="2023" name="IScience">
        <title>Live-bearing cockroach genome reveals convergent evolutionary mechanisms linked to viviparity in insects and beyond.</title>
        <authorList>
            <person name="Fouks B."/>
            <person name="Harrison M.C."/>
            <person name="Mikhailova A.A."/>
            <person name="Marchal E."/>
            <person name="English S."/>
            <person name="Carruthers M."/>
            <person name="Jennings E.C."/>
            <person name="Chiamaka E.L."/>
            <person name="Frigard R.A."/>
            <person name="Pippel M."/>
            <person name="Attardo G.M."/>
            <person name="Benoit J.B."/>
            <person name="Bornberg-Bauer E."/>
            <person name="Tobe S.S."/>
        </authorList>
    </citation>
    <scope>NUCLEOTIDE SEQUENCE</scope>
    <source>
        <strain evidence="1">Stay&amp;Tobe</strain>
    </source>
</reference>
<evidence type="ECO:0000313" key="2">
    <source>
        <dbReference type="Proteomes" id="UP001233999"/>
    </source>
</evidence>
<sequence length="81" mass="9089">HYISMSPSSHCDDIKAMNNFLPMLAIRQGLLIYQILYSKEDETGEPGITGPTEEEGAPELHVTTCLRIIFRFPLIKVPAKT</sequence>
<reference evidence="1" key="2">
    <citation type="submission" date="2023-05" db="EMBL/GenBank/DDBJ databases">
        <authorList>
            <person name="Fouks B."/>
        </authorList>
    </citation>
    <scope>NUCLEOTIDE SEQUENCE</scope>
    <source>
        <strain evidence="1">Stay&amp;Tobe</strain>
        <tissue evidence="1">Testes</tissue>
    </source>
</reference>
<dbReference type="AlphaFoldDB" id="A0AAD8ETZ2"/>
<feature type="non-terminal residue" evidence="1">
    <location>
        <position position="1"/>
    </location>
</feature>
<protein>
    <submittedName>
        <fullName evidence="1">Uncharacterized protein</fullName>
    </submittedName>
</protein>
<feature type="non-terminal residue" evidence="1">
    <location>
        <position position="81"/>
    </location>
</feature>
<dbReference type="Proteomes" id="UP001233999">
    <property type="component" value="Unassembled WGS sequence"/>
</dbReference>